<dbReference type="Pfam" id="PF05591">
    <property type="entry name" value="T6SS_VipA"/>
    <property type="match status" value="1"/>
</dbReference>
<dbReference type="OrthoDB" id="9789942at2"/>
<reference evidence="1 2" key="1">
    <citation type="submission" date="2016-10" db="EMBL/GenBank/DDBJ databases">
        <authorList>
            <person name="de Groot N.N."/>
        </authorList>
    </citation>
    <scope>NUCLEOTIDE SEQUENCE [LARGE SCALE GENOMIC DNA]</scope>
    <source>
        <strain evidence="1 2">DSM 15893</strain>
    </source>
</reference>
<dbReference type="PIRSF" id="PIRSF028301">
    <property type="entry name" value="UCP028301"/>
    <property type="match status" value="1"/>
</dbReference>
<dbReference type="AlphaFoldDB" id="A0A1I5PVT6"/>
<evidence type="ECO:0000313" key="1">
    <source>
        <dbReference type="EMBL" id="SFP38203.1"/>
    </source>
</evidence>
<dbReference type="STRING" id="1121869.SAMN03084138_02065"/>
<dbReference type="RefSeq" id="WP_017010868.1">
    <property type="nucleotide sequence ID" value="NZ_FOWR01000013.1"/>
</dbReference>
<accession>A0A1I5PVT6</accession>
<dbReference type="NCBIfam" id="TIGR03358">
    <property type="entry name" value="VI_chp_5"/>
    <property type="match status" value="1"/>
</dbReference>
<dbReference type="GeneID" id="35870219"/>
<organism evidence="1 2">
    <name type="scientific">Enterovibrio norvegicus DSM 15893</name>
    <dbReference type="NCBI Taxonomy" id="1121869"/>
    <lineage>
        <taxon>Bacteria</taxon>
        <taxon>Pseudomonadati</taxon>
        <taxon>Pseudomonadota</taxon>
        <taxon>Gammaproteobacteria</taxon>
        <taxon>Vibrionales</taxon>
        <taxon>Vibrionaceae</taxon>
        <taxon>Enterovibrio</taxon>
    </lineage>
</organism>
<dbReference type="EMBL" id="FOWR01000013">
    <property type="protein sequence ID" value="SFP38203.1"/>
    <property type="molecule type" value="Genomic_DNA"/>
</dbReference>
<dbReference type="InterPro" id="IPR008312">
    <property type="entry name" value="T6SS_TssB1"/>
</dbReference>
<proteinExistence type="predicted"/>
<sequence>MSNKGTVAPKERVNIVYRPATDEASEGVELPLKMLIVGEFSNKEDNRAVEERSPVNINKENFDDVLQSQGISLNLSVPRRLAGSEEGDSIAVSLDVESMKDFEPDNIIKQVPELRKLLELREALKALKGPLSNVPAFRKKLQTLIVDDESRATLLKEIGLDELMEKGASE</sequence>
<gene>
    <name evidence="1" type="ORF">SAMN03084138_02065</name>
</gene>
<evidence type="ECO:0000313" key="2">
    <source>
        <dbReference type="Proteomes" id="UP000182692"/>
    </source>
</evidence>
<name>A0A1I5PVT6_9GAMM</name>
<dbReference type="Proteomes" id="UP000182692">
    <property type="component" value="Unassembled WGS sequence"/>
</dbReference>
<dbReference type="PANTHER" id="PTHR35850">
    <property type="entry name" value="CYTOPLASMIC PROTEIN-RELATED"/>
    <property type="match status" value="1"/>
</dbReference>
<protein>
    <submittedName>
        <fullName evidence="1">Type VI secretion system protein ImpB</fullName>
    </submittedName>
</protein>
<dbReference type="PANTHER" id="PTHR35850:SF2">
    <property type="entry name" value="TYPE VI SECRETION SYSTEM CONTRACTILE SHEATH SMALL SUBUNIT"/>
    <property type="match status" value="1"/>
</dbReference>